<reference evidence="7 8" key="1">
    <citation type="journal article" date="2018" name="Nat. Ecol. Evol.">
        <title>Genomic signatures of mitonuclear coevolution across populations of Tigriopus californicus.</title>
        <authorList>
            <person name="Barreto F.S."/>
            <person name="Watson E.T."/>
            <person name="Lima T.G."/>
            <person name="Willett C.S."/>
            <person name="Edmands S."/>
            <person name="Li W."/>
            <person name="Burton R.S."/>
        </authorList>
    </citation>
    <scope>NUCLEOTIDE SEQUENCE [LARGE SCALE GENOMIC DNA]</scope>
    <source>
        <strain evidence="7 8">San Diego</strain>
    </source>
</reference>
<dbReference type="FunFam" id="3.40.80.10:FF:000001">
    <property type="entry name" value="Peptidoglycan recognition protein 1"/>
    <property type="match status" value="1"/>
</dbReference>
<keyword evidence="4" id="KW-0732">Signal</keyword>
<feature type="domain" description="N-acetylmuramoyl-L-alanine amidase" evidence="5">
    <location>
        <begin position="77"/>
        <end position="204"/>
    </location>
</feature>
<dbReference type="AlphaFoldDB" id="A0A553NU65"/>
<gene>
    <name evidence="7" type="ORF">TCAL_08632</name>
</gene>
<evidence type="ECO:0000256" key="1">
    <source>
        <dbReference type="ARBA" id="ARBA00007553"/>
    </source>
</evidence>
<dbReference type="CDD" id="cd06583">
    <property type="entry name" value="PGRP"/>
    <property type="match status" value="1"/>
</dbReference>
<proteinExistence type="inferred from homology"/>
<accession>A0A553NU65</accession>
<dbReference type="Proteomes" id="UP000318571">
    <property type="component" value="Chromosome 1"/>
</dbReference>
<comment type="caution">
    <text evidence="7">The sequence shown here is derived from an EMBL/GenBank/DDBJ whole genome shotgun (WGS) entry which is preliminary data.</text>
</comment>
<comment type="similarity">
    <text evidence="1">Belongs to the N-acetylmuramoyl-L-alanine amidase 2 family.</text>
</comment>
<evidence type="ECO:0000313" key="7">
    <source>
        <dbReference type="EMBL" id="TRY68977.1"/>
    </source>
</evidence>
<dbReference type="Gene3D" id="3.40.80.10">
    <property type="entry name" value="Peptidoglycan recognition protein-like"/>
    <property type="match status" value="1"/>
</dbReference>
<dbReference type="STRING" id="6832.A0A553NU65"/>
<dbReference type="InterPro" id="IPR002502">
    <property type="entry name" value="Amidase_domain"/>
</dbReference>
<evidence type="ECO:0000313" key="8">
    <source>
        <dbReference type="Proteomes" id="UP000318571"/>
    </source>
</evidence>
<dbReference type="InterPro" id="IPR015510">
    <property type="entry name" value="PGRP"/>
</dbReference>
<evidence type="ECO:0000259" key="6">
    <source>
        <dbReference type="SMART" id="SM00701"/>
    </source>
</evidence>
<feature type="chain" id="PRO_5022067714" description="Peptidoglycan-recognition protein" evidence="4">
    <location>
        <begin position="20"/>
        <end position="220"/>
    </location>
</feature>
<dbReference type="OMA" id="DETIICT"/>
<dbReference type="EMBL" id="VCGU01000010">
    <property type="protein sequence ID" value="TRY68977.1"/>
    <property type="molecule type" value="Genomic_DNA"/>
</dbReference>
<keyword evidence="3" id="KW-0391">Immunity</keyword>
<dbReference type="GO" id="GO:0008745">
    <property type="term" value="F:N-acetylmuramoyl-L-alanine amidase activity"/>
    <property type="evidence" value="ECO:0007669"/>
    <property type="project" value="InterPro"/>
</dbReference>
<name>A0A553NU65_TIGCA</name>
<dbReference type="InterPro" id="IPR036505">
    <property type="entry name" value="Amidase/PGRP_sf"/>
</dbReference>
<dbReference type="PANTHER" id="PTHR11022:SF41">
    <property type="entry name" value="PEPTIDOGLYCAN-RECOGNITION PROTEIN LC-RELATED"/>
    <property type="match status" value="1"/>
</dbReference>
<dbReference type="SMART" id="SM00701">
    <property type="entry name" value="PGRP"/>
    <property type="match status" value="1"/>
</dbReference>
<evidence type="ECO:0000256" key="3">
    <source>
        <dbReference type="ARBA" id="ARBA00022859"/>
    </source>
</evidence>
<sequence>MRLIILLLNLTLTSVLTHAYNEEPCRGQGGFCQQDNLSCSGGTYASNLCPTQASNVRCCKRTSTTCPSIVTRADWGAISRSTNYMSNNARYVIVHHTTGGECYSQFDCARKVRGFQDYHIFLIGSEGSIFEGRGFNRKGAHAGPRFNDISYGIAFIGDFTSTSPSSKAIQSYNHLVDCLVTRGKIPSDYEMKGHRQVRDTSCPGNTLYNALTRWRNYVRP</sequence>
<feature type="non-terminal residue" evidence="7">
    <location>
        <position position="220"/>
    </location>
</feature>
<dbReference type="PANTHER" id="PTHR11022">
    <property type="entry name" value="PEPTIDOGLYCAN RECOGNITION PROTEIN"/>
    <property type="match status" value="1"/>
</dbReference>
<dbReference type="GO" id="GO:0008270">
    <property type="term" value="F:zinc ion binding"/>
    <property type="evidence" value="ECO:0007669"/>
    <property type="project" value="InterPro"/>
</dbReference>
<dbReference type="SMART" id="SM00644">
    <property type="entry name" value="Ami_2"/>
    <property type="match status" value="1"/>
</dbReference>
<evidence type="ECO:0000259" key="5">
    <source>
        <dbReference type="SMART" id="SM00644"/>
    </source>
</evidence>
<dbReference type="SUPFAM" id="SSF55846">
    <property type="entry name" value="N-acetylmuramoyl-L-alanine amidase-like"/>
    <property type="match status" value="1"/>
</dbReference>
<feature type="signal peptide" evidence="4">
    <location>
        <begin position="1"/>
        <end position="19"/>
    </location>
</feature>
<protein>
    <recommendedName>
        <fullName evidence="9">Peptidoglycan-recognition protein</fullName>
    </recommendedName>
</protein>
<dbReference type="Pfam" id="PF01510">
    <property type="entry name" value="Amidase_2"/>
    <property type="match status" value="1"/>
</dbReference>
<dbReference type="GO" id="GO:0045087">
    <property type="term" value="P:innate immune response"/>
    <property type="evidence" value="ECO:0007669"/>
    <property type="project" value="UniProtKB-KW"/>
</dbReference>
<organism evidence="7 8">
    <name type="scientific">Tigriopus californicus</name>
    <name type="common">Marine copepod</name>
    <dbReference type="NCBI Taxonomy" id="6832"/>
    <lineage>
        <taxon>Eukaryota</taxon>
        <taxon>Metazoa</taxon>
        <taxon>Ecdysozoa</taxon>
        <taxon>Arthropoda</taxon>
        <taxon>Crustacea</taxon>
        <taxon>Multicrustacea</taxon>
        <taxon>Hexanauplia</taxon>
        <taxon>Copepoda</taxon>
        <taxon>Harpacticoida</taxon>
        <taxon>Harpacticidae</taxon>
        <taxon>Tigriopus</taxon>
    </lineage>
</organism>
<evidence type="ECO:0000256" key="2">
    <source>
        <dbReference type="ARBA" id="ARBA00022588"/>
    </source>
</evidence>
<evidence type="ECO:0000256" key="4">
    <source>
        <dbReference type="SAM" id="SignalP"/>
    </source>
</evidence>
<keyword evidence="8" id="KW-1185">Reference proteome</keyword>
<feature type="domain" description="Peptidoglycan recognition protein family" evidence="6">
    <location>
        <begin position="67"/>
        <end position="198"/>
    </location>
</feature>
<keyword evidence="2" id="KW-0399">Innate immunity</keyword>
<dbReference type="InterPro" id="IPR006619">
    <property type="entry name" value="PGRP_domain_met/bac"/>
</dbReference>
<evidence type="ECO:0008006" key="9">
    <source>
        <dbReference type="Google" id="ProtNLM"/>
    </source>
</evidence>
<dbReference type="GO" id="GO:0009253">
    <property type="term" value="P:peptidoglycan catabolic process"/>
    <property type="evidence" value="ECO:0007669"/>
    <property type="project" value="InterPro"/>
</dbReference>